<reference evidence="2 3" key="1">
    <citation type="submission" date="2020-01" db="EMBL/GenBank/DDBJ databases">
        <authorList>
            <consortium name="DOE Joint Genome Institute"/>
            <person name="Haridas S."/>
            <person name="Albert R."/>
            <person name="Binder M."/>
            <person name="Bloem J."/>
            <person name="Labutti K."/>
            <person name="Salamov A."/>
            <person name="Andreopoulos B."/>
            <person name="Baker S.E."/>
            <person name="Barry K."/>
            <person name="Bills G."/>
            <person name="Bluhm B.H."/>
            <person name="Cannon C."/>
            <person name="Castanera R."/>
            <person name="Culley D.E."/>
            <person name="Daum C."/>
            <person name="Ezra D."/>
            <person name="Gonzalez J.B."/>
            <person name="Henrissat B."/>
            <person name="Kuo A."/>
            <person name="Liang C."/>
            <person name="Lipzen A."/>
            <person name="Lutzoni F."/>
            <person name="Magnuson J."/>
            <person name="Mondo S."/>
            <person name="Nolan M."/>
            <person name="Ohm R."/>
            <person name="Pangilinan J."/>
            <person name="Park H.-J.H."/>
            <person name="Ramirez L."/>
            <person name="Alfaro M."/>
            <person name="Sun H."/>
            <person name="Tritt A."/>
            <person name="Yoshinaga Y."/>
            <person name="Zwiers L.-H.L."/>
            <person name="Turgeon B.G."/>
            <person name="Goodwin S.B."/>
            <person name="Spatafora J.W."/>
            <person name="Crous P.W."/>
            <person name="Grigoriev I.V."/>
        </authorList>
    </citation>
    <scope>NUCLEOTIDE SEQUENCE [LARGE SCALE GENOMIC DNA]</scope>
    <source>
        <strain evidence="2 3">CBS 611.86</strain>
    </source>
</reference>
<proteinExistence type="predicted"/>
<keyword evidence="3" id="KW-1185">Reference proteome</keyword>
<dbReference type="EMBL" id="JAADJZ010000022">
    <property type="protein sequence ID" value="KAF2867773.1"/>
    <property type="molecule type" value="Genomic_DNA"/>
</dbReference>
<comment type="caution">
    <text evidence="2">The sequence shown here is derived from an EMBL/GenBank/DDBJ whole genome shotgun (WGS) entry which is preliminary data.</text>
</comment>
<evidence type="ECO:0000313" key="2">
    <source>
        <dbReference type="EMBL" id="KAF2867773.1"/>
    </source>
</evidence>
<evidence type="ECO:0000256" key="1">
    <source>
        <dbReference type="SAM" id="SignalP"/>
    </source>
</evidence>
<sequence length="71" mass="8611">MNPFLLFKLSLWTLCYPINRSSETRRSNGLPYKSVNLWSHMHLARVRWRLWLHVLGLGGMQYKVIEWFCRC</sequence>
<protein>
    <submittedName>
        <fullName evidence="2">Uncharacterized protein</fullName>
    </submittedName>
</protein>
<dbReference type="Proteomes" id="UP000481861">
    <property type="component" value="Unassembled WGS sequence"/>
</dbReference>
<feature type="signal peptide" evidence="1">
    <location>
        <begin position="1"/>
        <end position="17"/>
    </location>
</feature>
<gene>
    <name evidence="2" type="ORF">BDV95DRAFT_175321</name>
</gene>
<dbReference type="AlphaFoldDB" id="A0A7C8I5I4"/>
<feature type="chain" id="PRO_5028929996" evidence="1">
    <location>
        <begin position="18"/>
        <end position="71"/>
    </location>
</feature>
<keyword evidence="1" id="KW-0732">Signal</keyword>
<evidence type="ECO:0000313" key="3">
    <source>
        <dbReference type="Proteomes" id="UP000481861"/>
    </source>
</evidence>
<organism evidence="2 3">
    <name type="scientific">Massariosphaeria phaeospora</name>
    <dbReference type="NCBI Taxonomy" id="100035"/>
    <lineage>
        <taxon>Eukaryota</taxon>
        <taxon>Fungi</taxon>
        <taxon>Dikarya</taxon>
        <taxon>Ascomycota</taxon>
        <taxon>Pezizomycotina</taxon>
        <taxon>Dothideomycetes</taxon>
        <taxon>Pleosporomycetidae</taxon>
        <taxon>Pleosporales</taxon>
        <taxon>Pleosporales incertae sedis</taxon>
        <taxon>Massariosphaeria</taxon>
    </lineage>
</organism>
<accession>A0A7C8I5I4</accession>
<name>A0A7C8I5I4_9PLEO</name>